<dbReference type="SUPFAM" id="SSF52540">
    <property type="entry name" value="P-loop containing nucleoside triphosphate hydrolases"/>
    <property type="match status" value="1"/>
</dbReference>
<keyword evidence="2" id="KW-1185">Reference proteome</keyword>
<evidence type="ECO:0000313" key="1">
    <source>
        <dbReference type="EMBL" id="KQK25521.1"/>
    </source>
</evidence>
<evidence type="ECO:0000313" key="2">
    <source>
        <dbReference type="Proteomes" id="UP000051682"/>
    </source>
</evidence>
<dbReference type="Proteomes" id="UP000051682">
    <property type="component" value="Unassembled WGS sequence"/>
</dbReference>
<accession>A0A0Q3LQT1</accession>
<name>A0A0Q3LQT1_9FLAO</name>
<organism evidence="1 2">
    <name type="scientific">Chryseobacterium aquaticum</name>
    <dbReference type="NCBI Taxonomy" id="452084"/>
    <lineage>
        <taxon>Bacteria</taxon>
        <taxon>Pseudomonadati</taxon>
        <taxon>Bacteroidota</taxon>
        <taxon>Flavobacteriia</taxon>
        <taxon>Flavobacteriales</taxon>
        <taxon>Weeksellaceae</taxon>
        <taxon>Chryseobacterium group</taxon>
        <taxon>Chryseobacterium</taxon>
    </lineage>
</organism>
<dbReference type="STRING" id="452084.AR438_07880"/>
<protein>
    <submittedName>
        <fullName evidence="1">Uncharacterized protein</fullName>
    </submittedName>
</protein>
<dbReference type="OrthoDB" id="5821096at2"/>
<dbReference type="EMBL" id="LLYZ01000005">
    <property type="protein sequence ID" value="KQK25521.1"/>
    <property type="molecule type" value="Genomic_DNA"/>
</dbReference>
<dbReference type="RefSeq" id="WP_056014030.1">
    <property type="nucleotide sequence ID" value="NZ_LLYZ01000005.1"/>
</dbReference>
<sequence>MKQKTLIQIWGKAGSGKTTTIKIIRQELEKKYINVHHTYSLPLPNGEIYEIFNCNGFIIGVSSMGDELKSHLRSHLNDCFLQCDIIIAASRVYNSVDNFLRKEANNNNFRLIKATNYRINDVRLVQDEFSQESAKHIVELIDKIMLGIL</sequence>
<comment type="caution">
    <text evidence="1">The sequence shown here is derived from an EMBL/GenBank/DDBJ whole genome shotgun (WGS) entry which is preliminary data.</text>
</comment>
<dbReference type="AlphaFoldDB" id="A0A0Q3LQT1"/>
<reference evidence="1 2" key="1">
    <citation type="submission" date="2015-10" db="EMBL/GenBank/DDBJ databases">
        <title>Chryseobacterium aquaticum genome.</title>
        <authorList>
            <person name="Newman J.D."/>
            <person name="Ferguson M.B."/>
            <person name="Miller J.R."/>
        </authorList>
    </citation>
    <scope>NUCLEOTIDE SEQUENCE [LARGE SCALE GENOMIC DNA]</scope>
    <source>
        <strain evidence="1 2">KCTC 12483</strain>
    </source>
</reference>
<proteinExistence type="predicted"/>
<gene>
    <name evidence="1" type="ORF">AR438_07880</name>
</gene>
<dbReference type="InterPro" id="IPR027417">
    <property type="entry name" value="P-loop_NTPase"/>
</dbReference>